<dbReference type="AlphaFoldDB" id="A0A2W5VAW4"/>
<dbReference type="InterPro" id="IPR036249">
    <property type="entry name" value="Thioredoxin-like_sf"/>
</dbReference>
<proteinExistence type="predicted"/>
<reference evidence="3 4" key="1">
    <citation type="submission" date="2017-08" db="EMBL/GenBank/DDBJ databases">
        <title>Infants hospitalized years apart are colonized by the same room-sourced microbial strains.</title>
        <authorList>
            <person name="Brooks B."/>
            <person name="Olm M.R."/>
            <person name="Firek B.A."/>
            <person name="Baker R."/>
            <person name="Thomas B.C."/>
            <person name="Morowitz M.J."/>
            <person name="Banfield J.F."/>
        </authorList>
    </citation>
    <scope>NUCLEOTIDE SEQUENCE [LARGE SCALE GENOMIC DNA]</scope>
    <source>
        <strain evidence="3">S2_003_000_R2_14</strain>
    </source>
</reference>
<evidence type="ECO:0000313" key="3">
    <source>
        <dbReference type="EMBL" id="PZR18588.1"/>
    </source>
</evidence>
<dbReference type="EMBL" id="QFQP01000001">
    <property type="protein sequence ID" value="PZR18588.1"/>
    <property type="molecule type" value="Genomic_DNA"/>
</dbReference>
<dbReference type="InterPro" id="IPR028994">
    <property type="entry name" value="Integrin_alpha_N"/>
</dbReference>
<keyword evidence="1" id="KW-0676">Redox-active center</keyword>
<dbReference type="SUPFAM" id="SSF69318">
    <property type="entry name" value="Integrin alpha N-terminal domain"/>
    <property type="match status" value="1"/>
</dbReference>
<dbReference type="InterPro" id="IPR017937">
    <property type="entry name" value="Thioredoxin_CS"/>
</dbReference>
<dbReference type="Pfam" id="PF07593">
    <property type="entry name" value="UnbV_ASPIC"/>
    <property type="match status" value="1"/>
</dbReference>
<dbReference type="InterPro" id="IPR013766">
    <property type="entry name" value="Thioredoxin_domain"/>
</dbReference>
<protein>
    <recommendedName>
        <fullName evidence="2">Thioredoxin domain-containing protein</fullName>
    </recommendedName>
</protein>
<comment type="caution">
    <text evidence="3">The sequence shown here is derived from an EMBL/GenBank/DDBJ whole genome shotgun (WGS) entry which is preliminary data.</text>
</comment>
<feature type="domain" description="Thioredoxin" evidence="2">
    <location>
        <begin position="158"/>
        <end position="291"/>
    </location>
</feature>
<dbReference type="Gene3D" id="3.40.30.10">
    <property type="entry name" value="Glutaredoxin"/>
    <property type="match status" value="1"/>
</dbReference>
<evidence type="ECO:0000259" key="2">
    <source>
        <dbReference type="PROSITE" id="PS51352"/>
    </source>
</evidence>
<dbReference type="PROSITE" id="PS51352">
    <property type="entry name" value="THIOREDOXIN_2"/>
    <property type="match status" value="1"/>
</dbReference>
<evidence type="ECO:0000313" key="4">
    <source>
        <dbReference type="Proteomes" id="UP000249061"/>
    </source>
</evidence>
<dbReference type="Proteomes" id="UP000249061">
    <property type="component" value="Unassembled WGS sequence"/>
</dbReference>
<organism evidence="3 4">
    <name type="scientific">Archangium gephyra</name>
    <dbReference type="NCBI Taxonomy" id="48"/>
    <lineage>
        <taxon>Bacteria</taxon>
        <taxon>Pseudomonadati</taxon>
        <taxon>Myxococcota</taxon>
        <taxon>Myxococcia</taxon>
        <taxon>Myxococcales</taxon>
        <taxon>Cystobacterineae</taxon>
        <taxon>Archangiaceae</taxon>
        <taxon>Archangium</taxon>
    </lineage>
</organism>
<sequence>MALADKEMKDARAGYAPSALDGATESFSGWEPKKLWLTRDGRSEECAWTDGFDTRTDGRSLVATDIDDDGDVDLLLLNRNAPRLQLFRNDGDSGHAIRLRFAEPNVKVNGDEVLLQRGFSSSTPPELIRGLGENTSKWVDVTWRDGTTQRLEAKEGTTSITRQTVTFTPFKPRVTPTRPPFPSTLESLGLKPGKRTLVTIFLAGCEPCRREAPTLNTLTKQFDVLGLGVANDDVEASRIARSLGFSFTAKALPDAAAEALSTNGRLDFPTTLVFGADGKLERIVTDVTTLR</sequence>
<gene>
    <name evidence="3" type="ORF">DI536_01525</name>
</gene>
<dbReference type="InterPro" id="IPR011519">
    <property type="entry name" value="UnbV_ASPIC"/>
</dbReference>
<name>A0A2W5VAW4_9BACT</name>
<evidence type="ECO:0000256" key="1">
    <source>
        <dbReference type="ARBA" id="ARBA00023284"/>
    </source>
</evidence>
<dbReference type="SUPFAM" id="SSF52833">
    <property type="entry name" value="Thioredoxin-like"/>
    <property type="match status" value="1"/>
</dbReference>
<dbReference type="PROSITE" id="PS00194">
    <property type="entry name" value="THIOREDOXIN_1"/>
    <property type="match status" value="1"/>
</dbReference>
<accession>A0A2W5VAW4</accession>